<dbReference type="AlphaFoldDB" id="A0A9W6JWG3"/>
<gene>
    <name evidence="2" type="ORF">GCM10017653_16180</name>
</gene>
<proteinExistence type="predicted"/>
<reference evidence="2" key="1">
    <citation type="journal article" date="2014" name="Int. J. Syst. Evol. Microbiol.">
        <title>Complete genome sequence of Corynebacterium casei LMG S-19264T (=DSM 44701T), isolated from a smear-ripened cheese.</title>
        <authorList>
            <consortium name="US DOE Joint Genome Institute (JGI-PGF)"/>
            <person name="Walter F."/>
            <person name="Albersmeier A."/>
            <person name="Kalinowski J."/>
            <person name="Ruckert C."/>
        </authorList>
    </citation>
    <scope>NUCLEOTIDE SEQUENCE</scope>
    <source>
        <strain evidence="2">VKM B-2789</strain>
    </source>
</reference>
<comment type="caution">
    <text evidence="2">The sequence shown here is derived from an EMBL/GenBank/DDBJ whole genome shotgun (WGS) entry which is preliminary data.</text>
</comment>
<feature type="region of interest" description="Disordered" evidence="1">
    <location>
        <begin position="46"/>
        <end position="90"/>
    </location>
</feature>
<dbReference type="Proteomes" id="UP001143330">
    <property type="component" value="Unassembled WGS sequence"/>
</dbReference>
<evidence type="ECO:0000256" key="1">
    <source>
        <dbReference type="SAM" id="MobiDB-lite"/>
    </source>
</evidence>
<sequence>MDRHVKRFSRSTAPAECRGLGPEFSGRFEAVVSVRQATIDRDASPVHWECKQPPPGIGARGRGGSVAGGTALRRGGRLRRLWPRGGGGGE</sequence>
<accession>A0A9W6JWG3</accession>
<protein>
    <submittedName>
        <fullName evidence="2">Uncharacterized protein</fullName>
    </submittedName>
</protein>
<evidence type="ECO:0000313" key="3">
    <source>
        <dbReference type="Proteomes" id="UP001143330"/>
    </source>
</evidence>
<evidence type="ECO:0000313" key="2">
    <source>
        <dbReference type="EMBL" id="GLK83549.1"/>
    </source>
</evidence>
<dbReference type="EMBL" id="BSFM01000007">
    <property type="protein sequence ID" value="GLK83549.1"/>
    <property type="molecule type" value="Genomic_DNA"/>
</dbReference>
<feature type="region of interest" description="Disordered" evidence="1">
    <location>
        <begin position="1"/>
        <end position="20"/>
    </location>
</feature>
<feature type="compositionally biased region" description="Gly residues" evidence="1">
    <location>
        <begin position="58"/>
        <end position="67"/>
    </location>
</feature>
<keyword evidence="3" id="KW-1185">Reference proteome</keyword>
<name>A0A9W6JWG3_9HYPH</name>
<organism evidence="2 3">
    <name type="scientific">Ancylobacter defluvii</name>
    <dbReference type="NCBI Taxonomy" id="1282440"/>
    <lineage>
        <taxon>Bacteria</taxon>
        <taxon>Pseudomonadati</taxon>
        <taxon>Pseudomonadota</taxon>
        <taxon>Alphaproteobacteria</taxon>
        <taxon>Hyphomicrobiales</taxon>
        <taxon>Xanthobacteraceae</taxon>
        <taxon>Ancylobacter</taxon>
    </lineage>
</organism>
<reference evidence="2" key="2">
    <citation type="submission" date="2023-01" db="EMBL/GenBank/DDBJ databases">
        <authorList>
            <person name="Sun Q."/>
            <person name="Evtushenko L."/>
        </authorList>
    </citation>
    <scope>NUCLEOTIDE SEQUENCE</scope>
    <source>
        <strain evidence="2">VKM B-2789</strain>
    </source>
</reference>